<evidence type="ECO:0000256" key="2">
    <source>
        <dbReference type="ARBA" id="ARBA00022792"/>
    </source>
</evidence>
<keyword evidence="3" id="KW-0496">Mitochondrion</keyword>
<comment type="caution">
    <text evidence="7">The sequence shown here is derived from an EMBL/GenBank/DDBJ whole genome shotgun (WGS) entry which is preliminary data.</text>
</comment>
<comment type="subcellular location">
    <subcellularLocation>
        <location evidence="1">Mitochondrion inner membrane</location>
    </subcellularLocation>
</comment>
<evidence type="ECO:0000256" key="1">
    <source>
        <dbReference type="ARBA" id="ARBA00004273"/>
    </source>
</evidence>
<evidence type="ECO:0000256" key="3">
    <source>
        <dbReference type="ARBA" id="ARBA00023128"/>
    </source>
</evidence>
<evidence type="ECO:0000256" key="5">
    <source>
        <dbReference type="SAM" id="MobiDB-lite"/>
    </source>
</evidence>
<keyword evidence="2" id="KW-0999">Mitochondrion inner membrane</keyword>
<sequence length="115" mass="13045">MINYLTNRGFILAYHPHRCTWLMTHPIDPSSAQPNPGETEDVPSEMSPFSDLNQSNPTLTCMPLVGSPISQSDHRLVHQKLPRARLYMGIYYTIFGASMLWSANGLYKLIRVSNH</sequence>
<proteinExistence type="predicted"/>
<dbReference type="Proteomes" id="UP000037035">
    <property type="component" value="Unassembled WGS sequence"/>
</dbReference>
<name>A0A0L6V336_9BASI</name>
<evidence type="ECO:0000256" key="6">
    <source>
        <dbReference type="SAM" id="Phobius"/>
    </source>
</evidence>
<reference evidence="7 8" key="1">
    <citation type="submission" date="2015-08" db="EMBL/GenBank/DDBJ databases">
        <title>Next Generation Sequencing and Analysis of the Genome of Puccinia sorghi L Schw, the Causal Agent of Maize Common Rust.</title>
        <authorList>
            <person name="Rochi L."/>
            <person name="Burguener G."/>
            <person name="Darino M."/>
            <person name="Turjanski A."/>
            <person name="Kreff E."/>
            <person name="Dieguez M.J."/>
            <person name="Sacco F."/>
        </authorList>
    </citation>
    <scope>NUCLEOTIDE SEQUENCE [LARGE SCALE GENOMIC DNA]</scope>
    <source>
        <strain evidence="7 8">RO10H11247</strain>
    </source>
</reference>
<dbReference type="AlphaFoldDB" id="A0A0L6V336"/>
<organism evidence="7 8">
    <name type="scientific">Puccinia sorghi</name>
    <dbReference type="NCBI Taxonomy" id="27349"/>
    <lineage>
        <taxon>Eukaryota</taxon>
        <taxon>Fungi</taxon>
        <taxon>Dikarya</taxon>
        <taxon>Basidiomycota</taxon>
        <taxon>Pucciniomycotina</taxon>
        <taxon>Pucciniomycetes</taxon>
        <taxon>Pucciniales</taxon>
        <taxon>Pucciniaceae</taxon>
        <taxon>Puccinia</taxon>
    </lineage>
</organism>
<accession>A0A0L6V336</accession>
<dbReference type="VEuPathDB" id="FungiDB:VP01_2751g2"/>
<keyword evidence="8" id="KW-1185">Reference proteome</keyword>
<keyword evidence="6" id="KW-0812">Transmembrane</keyword>
<dbReference type="OrthoDB" id="5511599at2759"/>
<dbReference type="EMBL" id="LAVV01007670">
    <property type="protein sequence ID" value="KNZ55159.1"/>
    <property type="molecule type" value="Genomic_DNA"/>
</dbReference>
<keyword evidence="6" id="KW-1133">Transmembrane helix</keyword>
<feature type="transmembrane region" description="Helical" evidence="6">
    <location>
        <begin position="84"/>
        <end position="103"/>
    </location>
</feature>
<dbReference type="STRING" id="27349.A0A0L6V336"/>
<protein>
    <submittedName>
        <fullName evidence="7">Uncharacterized protein</fullName>
    </submittedName>
</protein>
<gene>
    <name evidence="7" type="ORF">VP01_2751g2</name>
</gene>
<keyword evidence="4 6" id="KW-0472">Membrane</keyword>
<evidence type="ECO:0000313" key="8">
    <source>
        <dbReference type="Proteomes" id="UP000037035"/>
    </source>
</evidence>
<dbReference type="GO" id="GO:0005743">
    <property type="term" value="C:mitochondrial inner membrane"/>
    <property type="evidence" value="ECO:0007669"/>
    <property type="project" value="UniProtKB-SubCell"/>
</dbReference>
<dbReference type="InterPro" id="IPR039297">
    <property type="entry name" value="COX7a"/>
</dbReference>
<evidence type="ECO:0000313" key="7">
    <source>
        <dbReference type="EMBL" id="KNZ55159.1"/>
    </source>
</evidence>
<evidence type="ECO:0000256" key="4">
    <source>
        <dbReference type="ARBA" id="ARBA00023136"/>
    </source>
</evidence>
<dbReference type="Pfam" id="PF02238">
    <property type="entry name" value="COX7a"/>
    <property type="match status" value="1"/>
</dbReference>
<feature type="region of interest" description="Disordered" evidence="5">
    <location>
        <begin position="28"/>
        <end position="50"/>
    </location>
</feature>